<dbReference type="PANTHER" id="PTHR47018">
    <property type="entry name" value="CXC DOMAIN-CONTAINING PROTEIN-RELATED"/>
    <property type="match status" value="1"/>
</dbReference>
<dbReference type="Proteomes" id="UP001374579">
    <property type="component" value="Unassembled WGS sequence"/>
</dbReference>
<accession>A0AAN9GJC6</accession>
<comment type="caution">
    <text evidence="1">The sequence shown here is derived from an EMBL/GenBank/DDBJ whole genome shotgun (WGS) entry which is preliminary data.</text>
</comment>
<sequence>MNGDSGCLYEFMNAHFVLQKTKRPFSKLALDQAHEQNNAIIKGEGGAVGLTENPSALRRWLIGGPEIARVIAEFESSLGRTWAESETHHEQRPGFQEDFKNGVSELVRVIQEAGNPFQERSTEFVTLHSNNIVDTAVHKSLQSLHELGCKQYQEFVSERLITQTKKMSDPITRNNMLMISGAKRKRKSTSYRLSNLKSDCRLFSWLYIACQMRRGGLDNFFTYENQRTPPSLSCDGMLRTTTKSDLLQCLEPLQIEHVETAPDVDVLLLDGAAVVNMLRPGPARTFGTYATDVFAPYIVRSLQGVKRLDIVWDVYRPDSVKSMARENRGVGKRKRVTAATVIPSNWAGFLRVDGNKTQLFSFLAQSVLAIPTDKLIVTTQGPIILANQPIDQTDLAPCSHEEADTRLMVHLVDGAKDHKRFLIRTVDTDVVVLAVSLASRHPDIEIWVAMGTGKAFRYITVHDLACGLGAEKAGCLPMFHAFTGCDTVSAFTGISKKTAWEIWRAFPEVTNTFQRLTCPTFELTDSDRALLERFVTLLYDKMSNCQDVNTARQHLFTKTGRQIENIPPSSEALYQHCLRAVYQGGHIWGQTEIPDPVLPNPCEWGWQFVDDRWVPFWTVHSEASVTCRELLKCGCKKPCKTKRCRCFKSDLSCTALCTCTCLENCAKATTTSSSSA</sequence>
<gene>
    <name evidence="1" type="ORF">V1264_014776</name>
</gene>
<dbReference type="EMBL" id="JBAMIC010000003">
    <property type="protein sequence ID" value="KAK7110988.1"/>
    <property type="molecule type" value="Genomic_DNA"/>
</dbReference>
<organism evidence="1 2">
    <name type="scientific">Littorina saxatilis</name>
    <dbReference type="NCBI Taxonomy" id="31220"/>
    <lineage>
        <taxon>Eukaryota</taxon>
        <taxon>Metazoa</taxon>
        <taxon>Spiralia</taxon>
        <taxon>Lophotrochozoa</taxon>
        <taxon>Mollusca</taxon>
        <taxon>Gastropoda</taxon>
        <taxon>Caenogastropoda</taxon>
        <taxon>Littorinimorpha</taxon>
        <taxon>Littorinoidea</taxon>
        <taxon>Littorinidae</taxon>
        <taxon>Littorina</taxon>
    </lineage>
</organism>
<dbReference type="AlphaFoldDB" id="A0AAN9GJC6"/>
<evidence type="ECO:0000313" key="2">
    <source>
        <dbReference type="Proteomes" id="UP001374579"/>
    </source>
</evidence>
<protein>
    <recommendedName>
        <fullName evidence="3">Tesmin/TSO1-like CXC domain-containing protein</fullName>
    </recommendedName>
</protein>
<reference evidence="1 2" key="1">
    <citation type="submission" date="2024-02" db="EMBL/GenBank/DDBJ databases">
        <title>Chromosome-scale genome assembly of the rough periwinkle Littorina saxatilis.</title>
        <authorList>
            <person name="De Jode A."/>
            <person name="Faria R."/>
            <person name="Formenti G."/>
            <person name="Sims Y."/>
            <person name="Smith T.P."/>
            <person name="Tracey A."/>
            <person name="Wood J.M.D."/>
            <person name="Zagrodzka Z.B."/>
            <person name="Johannesson K."/>
            <person name="Butlin R.K."/>
            <person name="Leder E.H."/>
        </authorList>
    </citation>
    <scope>NUCLEOTIDE SEQUENCE [LARGE SCALE GENOMIC DNA]</scope>
    <source>
        <strain evidence="1">Snail1</strain>
        <tissue evidence="1">Muscle</tissue>
    </source>
</reference>
<keyword evidence="2" id="KW-1185">Reference proteome</keyword>
<evidence type="ECO:0000313" key="1">
    <source>
        <dbReference type="EMBL" id="KAK7110988.1"/>
    </source>
</evidence>
<evidence type="ECO:0008006" key="3">
    <source>
        <dbReference type="Google" id="ProtNLM"/>
    </source>
</evidence>
<name>A0AAN9GJC6_9CAEN</name>
<proteinExistence type="predicted"/>